<name>A0A7R9H9Q8_TIMPO</name>
<dbReference type="EMBL" id="OD006492">
    <property type="protein sequence ID" value="CAD7413032.1"/>
    <property type="molecule type" value="Genomic_DNA"/>
</dbReference>
<dbReference type="AlphaFoldDB" id="A0A7R9H9Q8"/>
<protein>
    <submittedName>
        <fullName evidence="1">Uncharacterized protein</fullName>
    </submittedName>
</protein>
<reference evidence="1" key="1">
    <citation type="submission" date="2020-11" db="EMBL/GenBank/DDBJ databases">
        <authorList>
            <person name="Tran Van P."/>
        </authorList>
    </citation>
    <scope>NUCLEOTIDE SEQUENCE</scope>
</reference>
<gene>
    <name evidence="1" type="ORF">TPSB3V08_LOCUS8769</name>
</gene>
<accession>A0A7R9H9Q8</accession>
<proteinExistence type="predicted"/>
<evidence type="ECO:0000313" key="1">
    <source>
        <dbReference type="EMBL" id="CAD7413032.1"/>
    </source>
</evidence>
<sequence>MEKPMPTDNGEKLFCVQTETAEIDTQLVKIGVPVKQIKKDDYSFIMHDEPMDTNGMSTPVGESEGAVLVTMEDINFYYRSVFPINFAGHQLEAPDQDNSATKSGDS</sequence>
<organism evidence="1">
    <name type="scientific">Timema poppense</name>
    <name type="common">Walking stick</name>
    <dbReference type="NCBI Taxonomy" id="170557"/>
    <lineage>
        <taxon>Eukaryota</taxon>
        <taxon>Metazoa</taxon>
        <taxon>Ecdysozoa</taxon>
        <taxon>Arthropoda</taxon>
        <taxon>Hexapoda</taxon>
        <taxon>Insecta</taxon>
        <taxon>Pterygota</taxon>
        <taxon>Neoptera</taxon>
        <taxon>Polyneoptera</taxon>
        <taxon>Phasmatodea</taxon>
        <taxon>Timematodea</taxon>
        <taxon>Timematoidea</taxon>
        <taxon>Timematidae</taxon>
        <taxon>Timema</taxon>
    </lineage>
</organism>